<dbReference type="InterPro" id="IPR028051">
    <property type="entry name" value="CheX-like_dom"/>
</dbReference>
<evidence type="ECO:0000313" key="4">
    <source>
        <dbReference type="Proteomes" id="UP000294614"/>
    </source>
</evidence>
<dbReference type="RefSeq" id="WP_132872505.1">
    <property type="nucleotide sequence ID" value="NZ_JAJUHT010000004.1"/>
</dbReference>
<name>A0A4R1KD17_9BACT</name>
<organism evidence="3 4">
    <name type="scientific">Seleniivibrio woodruffii</name>
    <dbReference type="NCBI Taxonomy" id="1078050"/>
    <lineage>
        <taxon>Bacteria</taxon>
        <taxon>Pseudomonadati</taxon>
        <taxon>Deferribacterota</taxon>
        <taxon>Deferribacteres</taxon>
        <taxon>Deferribacterales</taxon>
        <taxon>Geovibrionaceae</taxon>
        <taxon>Seleniivibrio</taxon>
    </lineage>
</organism>
<dbReference type="Pfam" id="PF13690">
    <property type="entry name" value="CheX"/>
    <property type="match status" value="1"/>
</dbReference>
<keyword evidence="1" id="KW-0145">Chemotaxis</keyword>
<evidence type="ECO:0000259" key="2">
    <source>
        <dbReference type="Pfam" id="PF13690"/>
    </source>
</evidence>
<feature type="domain" description="Chemotaxis phosphatase CheX-like" evidence="2">
    <location>
        <begin position="42"/>
        <end position="138"/>
    </location>
</feature>
<dbReference type="CDD" id="cd17906">
    <property type="entry name" value="CheX"/>
    <property type="match status" value="1"/>
</dbReference>
<dbReference type="InterPro" id="IPR028976">
    <property type="entry name" value="CheC-like_sf"/>
</dbReference>
<evidence type="ECO:0000256" key="1">
    <source>
        <dbReference type="ARBA" id="ARBA00022500"/>
    </source>
</evidence>
<dbReference type="InterPro" id="IPR038756">
    <property type="entry name" value="CheX-like"/>
</dbReference>
<accession>A0A4R1KD17</accession>
<dbReference type="Gene3D" id="3.40.1550.10">
    <property type="entry name" value="CheC-like"/>
    <property type="match status" value="1"/>
</dbReference>
<dbReference type="PANTHER" id="PTHR39452:SF1">
    <property type="entry name" value="CHEY-P PHOSPHATASE CHEX"/>
    <property type="match status" value="1"/>
</dbReference>
<dbReference type="Proteomes" id="UP000294614">
    <property type="component" value="Unassembled WGS sequence"/>
</dbReference>
<proteinExistence type="predicted"/>
<evidence type="ECO:0000313" key="3">
    <source>
        <dbReference type="EMBL" id="TCK62442.1"/>
    </source>
</evidence>
<reference evidence="3 4" key="1">
    <citation type="submission" date="2019-03" db="EMBL/GenBank/DDBJ databases">
        <title>Genomic Encyclopedia of Type Strains, Phase IV (KMG-IV): sequencing the most valuable type-strain genomes for metagenomic binning, comparative biology and taxonomic classification.</title>
        <authorList>
            <person name="Goeker M."/>
        </authorList>
    </citation>
    <scope>NUCLEOTIDE SEQUENCE [LARGE SCALE GENOMIC DNA]</scope>
    <source>
        <strain evidence="3 4">DSM 24984</strain>
    </source>
</reference>
<keyword evidence="4" id="KW-1185">Reference proteome</keyword>
<comment type="caution">
    <text evidence="3">The sequence shown here is derived from an EMBL/GenBank/DDBJ whole genome shotgun (WGS) entry which is preliminary data.</text>
</comment>
<dbReference type="OrthoDB" id="9788100at2"/>
<dbReference type="AlphaFoldDB" id="A0A4R1KD17"/>
<dbReference type="PANTHER" id="PTHR39452">
    <property type="entry name" value="CHEY-P PHOSPHATASE CHEX"/>
    <property type="match status" value="1"/>
</dbReference>
<dbReference type="EMBL" id="SMGG01000003">
    <property type="protein sequence ID" value="TCK62442.1"/>
    <property type="molecule type" value="Genomic_DNA"/>
</dbReference>
<gene>
    <name evidence="3" type="ORF">C8D98_0968</name>
</gene>
<protein>
    <submittedName>
        <fullName evidence="3">Chemotaxis protein CheX</fullName>
    </submittedName>
</protein>
<sequence length="155" mass="17055">MKAEHINPFITSTCEVFRTMLSIDPVRGQLYVKTNEKLPYDISGIIGLAGDSTGFIIISMTESLALKVVEKFIGEKKEKMDEDVMDAVGEILNMIAGGAKQIFSRTGVRFKISIPNVVMGKDHMVGKQKNVHCLGMTFKVGDEVFVIEVALKDGN</sequence>
<dbReference type="SUPFAM" id="SSF103039">
    <property type="entry name" value="CheC-like"/>
    <property type="match status" value="1"/>
</dbReference>
<dbReference type="GO" id="GO:0006935">
    <property type="term" value="P:chemotaxis"/>
    <property type="evidence" value="ECO:0007669"/>
    <property type="project" value="UniProtKB-KW"/>
</dbReference>